<dbReference type="EMBL" id="ACUX02000019">
    <property type="protein sequence ID" value="EEZ60526.1"/>
    <property type="molecule type" value="Genomic_DNA"/>
</dbReference>
<dbReference type="HOGENOM" id="CLU_3276746_0_0_11"/>
<dbReference type="AlphaFoldDB" id="D0WJH8"/>
<protein>
    <submittedName>
        <fullName evidence="1">Uncharacterized protein</fullName>
    </submittedName>
</protein>
<sequence>MRLVDDDNALVPACRPLLFAIMANIRCVENFPLTWIAALVY</sequence>
<name>D0WJH8_SLAES</name>
<dbReference type="Proteomes" id="UP000006001">
    <property type="component" value="Unassembled WGS sequence"/>
</dbReference>
<proteinExistence type="predicted"/>
<reference evidence="1" key="1">
    <citation type="submission" date="2009-10" db="EMBL/GenBank/DDBJ databases">
        <authorList>
            <person name="Weinstock G."/>
            <person name="Sodergren E."/>
            <person name="Clifton S."/>
            <person name="Fulton L."/>
            <person name="Fulton B."/>
            <person name="Courtney L."/>
            <person name="Fronick C."/>
            <person name="Harrison M."/>
            <person name="Strong C."/>
            <person name="Farmer C."/>
            <person name="Delahaunty K."/>
            <person name="Markovic C."/>
            <person name="Hall O."/>
            <person name="Minx P."/>
            <person name="Tomlinson C."/>
            <person name="Mitreva M."/>
            <person name="Nelson J."/>
            <person name="Hou S."/>
            <person name="Wollam A."/>
            <person name="Pepin K.H."/>
            <person name="Johnson M."/>
            <person name="Bhonagiri V."/>
            <person name="Nash W.E."/>
            <person name="Warren W."/>
            <person name="Chinwalla A."/>
            <person name="Mardis E.R."/>
            <person name="Wilson R.K."/>
        </authorList>
    </citation>
    <scope>NUCLEOTIDE SEQUENCE [LARGE SCALE GENOMIC DNA]</scope>
    <source>
        <strain evidence="1">ATCC 700122</strain>
    </source>
</reference>
<evidence type="ECO:0000313" key="2">
    <source>
        <dbReference type="Proteomes" id="UP000006001"/>
    </source>
</evidence>
<organism evidence="1 2">
    <name type="scientific">Slackia exigua (strain ATCC 700122 / DSM 15923 / CIP 105133 / JCM 11022 / KCTC 5966 / S-7)</name>
    <dbReference type="NCBI Taxonomy" id="649764"/>
    <lineage>
        <taxon>Bacteria</taxon>
        <taxon>Bacillati</taxon>
        <taxon>Actinomycetota</taxon>
        <taxon>Coriobacteriia</taxon>
        <taxon>Eggerthellales</taxon>
        <taxon>Eggerthellaceae</taxon>
        <taxon>Slackia</taxon>
    </lineage>
</organism>
<comment type="caution">
    <text evidence="1">The sequence shown here is derived from an EMBL/GenBank/DDBJ whole genome shotgun (WGS) entry which is preliminary data.</text>
</comment>
<evidence type="ECO:0000313" key="1">
    <source>
        <dbReference type="EMBL" id="EEZ60526.1"/>
    </source>
</evidence>
<keyword evidence="2" id="KW-1185">Reference proteome</keyword>
<gene>
    <name evidence="1" type="ORF">HMPREF0762_02005</name>
</gene>
<accession>D0WJH8</accession>
<dbReference type="STRING" id="649764.HMPREF0762_02005"/>